<dbReference type="Proteomes" id="UP000255326">
    <property type="component" value="Unassembled WGS sequence"/>
</dbReference>
<feature type="transmembrane region" description="Helical" evidence="4">
    <location>
        <begin position="192"/>
        <end position="215"/>
    </location>
</feature>
<dbReference type="InterPro" id="IPR003660">
    <property type="entry name" value="HAMP_dom"/>
</dbReference>
<dbReference type="AlphaFoldDB" id="A0A370GHT0"/>
<dbReference type="InterPro" id="IPR006675">
    <property type="entry name" value="HDIG_dom"/>
</dbReference>
<keyword evidence="2" id="KW-1003">Cell membrane</keyword>
<protein>
    <submittedName>
        <fullName evidence="8">Putative nucleotidyltransferase with HDIG domain</fullName>
    </submittedName>
</protein>
<keyword evidence="4" id="KW-0812">Transmembrane</keyword>
<dbReference type="InterPro" id="IPR003607">
    <property type="entry name" value="HD/PDEase_dom"/>
</dbReference>
<dbReference type="InterPro" id="IPR037522">
    <property type="entry name" value="HD_GYP_dom"/>
</dbReference>
<dbReference type="PROSITE" id="PS51831">
    <property type="entry name" value="HD"/>
    <property type="match status" value="1"/>
</dbReference>
<evidence type="ECO:0000256" key="2">
    <source>
        <dbReference type="ARBA" id="ARBA00022475"/>
    </source>
</evidence>
<feature type="domain" description="HAMP" evidence="5">
    <location>
        <begin position="250"/>
        <end position="301"/>
    </location>
</feature>
<name>A0A370GHT0_9BACI</name>
<dbReference type="CDD" id="cd00077">
    <property type="entry name" value="HDc"/>
    <property type="match status" value="1"/>
</dbReference>
<dbReference type="RefSeq" id="WP_245948444.1">
    <property type="nucleotide sequence ID" value="NZ_QQAY01000004.1"/>
</dbReference>
<dbReference type="Gene3D" id="6.10.340.10">
    <property type="match status" value="1"/>
</dbReference>
<proteinExistence type="predicted"/>
<dbReference type="SMART" id="SM00471">
    <property type="entry name" value="HDc"/>
    <property type="match status" value="1"/>
</dbReference>
<dbReference type="EMBL" id="QQAY01000004">
    <property type="protein sequence ID" value="RDI43207.1"/>
    <property type="molecule type" value="Genomic_DNA"/>
</dbReference>
<evidence type="ECO:0000313" key="8">
    <source>
        <dbReference type="EMBL" id="RDI43207.1"/>
    </source>
</evidence>
<feature type="domain" description="HD" evidence="6">
    <location>
        <begin position="325"/>
        <end position="450"/>
    </location>
</feature>
<dbReference type="InterPro" id="IPR006674">
    <property type="entry name" value="HD_domain"/>
</dbReference>
<evidence type="ECO:0000259" key="7">
    <source>
        <dbReference type="PROSITE" id="PS51832"/>
    </source>
</evidence>
<reference evidence="8 9" key="1">
    <citation type="submission" date="2018-07" db="EMBL/GenBank/DDBJ databases">
        <title>Genomic Encyclopedia of Type Strains, Phase IV (KMG-IV): sequencing the most valuable type-strain genomes for metagenomic binning, comparative biology and taxonomic classification.</title>
        <authorList>
            <person name="Goeker M."/>
        </authorList>
    </citation>
    <scope>NUCLEOTIDE SEQUENCE [LARGE SCALE GENOMIC DNA]</scope>
    <source>
        <strain evidence="8 9">DSM 25281</strain>
    </source>
</reference>
<comment type="subcellular location">
    <subcellularLocation>
        <location evidence="1">Cell membrane</location>
    </subcellularLocation>
</comment>
<dbReference type="Gene3D" id="1.10.3210.10">
    <property type="entry name" value="Hypothetical protein af1432"/>
    <property type="match status" value="1"/>
</dbReference>
<dbReference type="Pfam" id="PF00672">
    <property type="entry name" value="HAMP"/>
    <property type="match status" value="1"/>
</dbReference>
<feature type="transmembrane region" description="Helical" evidence="4">
    <location>
        <begin position="44"/>
        <end position="64"/>
    </location>
</feature>
<dbReference type="PANTHER" id="PTHR43155">
    <property type="entry name" value="CYCLIC DI-GMP PHOSPHODIESTERASE PA4108-RELATED"/>
    <property type="match status" value="1"/>
</dbReference>
<keyword evidence="4" id="KW-1133">Transmembrane helix</keyword>
<dbReference type="CDD" id="cd06225">
    <property type="entry name" value="HAMP"/>
    <property type="match status" value="1"/>
</dbReference>
<dbReference type="PROSITE" id="PS50885">
    <property type="entry name" value="HAMP"/>
    <property type="match status" value="1"/>
</dbReference>
<evidence type="ECO:0000256" key="4">
    <source>
        <dbReference type="SAM" id="Phobius"/>
    </source>
</evidence>
<comment type="caution">
    <text evidence="8">The sequence shown here is derived from an EMBL/GenBank/DDBJ whole genome shotgun (WGS) entry which is preliminary data.</text>
</comment>
<gene>
    <name evidence="8" type="ORF">DFR59_104262</name>
</gene>
<feature type="transmembrane region" description="Helical" evidence="4">
    <location>
        <begin position="103"/>
        <end position="123"/>
    </location>
</feature>
<keyword evidence="3 4" id="KW-0472">Membrane</keyword>
<evidence type="ECO:0000259" key="6">
    <source>
        <dbReference type="PROSITE" id="PS51831"/>
    </source>
</evidence>
<evidence type="ECO:0000259" key="5">
    <source>
        <dbReference type="PROSITE" id="PS50885"/>
    </source>
</evidence>
<organism evidence="8 9">
    <name type="scientific">Falsibacillus pallidus</name>
    <dbReference type="NCBI Taxonomy" id="493781"/>
    <lineage>
        <taxon>Bacteria</taxon>
        <taxon>Bacillati</taxon>
        <taxon>Bacillota</taxon>
        <taxon>Bacilli</taxon>
        <taxon>Bacillales</taxon>
        <taxon>Bacillaceae</taxon>
        <taxon>Falsibacillus</taxon>
    </lineage>
</organism>
<keyword evidence="8" id="KW-0808">Transferase</keyword>
<keyword evidence="9" id="KW-1185">Reference proteome</keyword>
<dbReference type="GO" id="GO:0007165">
    <property type="term" value="P:signal transduction"/>
    <property type="evidence" value="ECO:0007669"/>
    <property type="project" value="InterPro"/>
</dbReference>
<evidence type="ECO:0000256" key="3">
    <source>
        <dbReference type="ARBA" id="ARBA00023136"/>
    </source>
</evidence>
<dbReference type="SUPFAM" id="SSF109604">
    <property type="entry name" value="HD-domain/PDEase-like"/>
    <property type="match status" value="1"/>
</dbReference>
<accession>A0A370GHT0</accession>
<feature type="transmembrane region" description="Helical" evidence="4">
    <location>
        <begin position="227"/>
        <end position="249"/>
    </location>
</feature>
<dbReference type="PANTHER" id="PTHR43155:SF2">
    <property type="entry name" value="CYCLIC DI-GMP PHOSPHODIESTERASE PA4108"/>
    <property type="match status" value="1"/>
</dbReference>
<dbReference type="GO" id="GO:0005886">
    <property type="term" value="C:plasma membrane"/>
    <property type="evidence" value="ECO:0007669"/>
    <property type="project" value="UniProtKB-SubCell"/>
</dbReference>
<sequence>MKIYGQFKRKMIFNYFIGSFSAVIGVGSIFIFQTLDLTPHEVELIWTILVSSIIVMFICEILVYRLHLRPLTLYYQQNERSRMMLKEAYETILHFPYLTVKRILLPHFLGLAIPSVSMSLFFIKMKWLSIPYSFIALAALGAFIIACLHAMIEYFLTEKTTKPIILDLQHKLGPQFMSINREKNIFSIKRKLLAGAVFISVFPILLFSVATQVRFIETSLEFAKGFLSWAALIITVITIFSITAAILLYKSIQKPLAELQDGFQNVQKGFFLDLDNPHTDEFSDIVNGFNHMLHSIKIRDKRNEELLDSFYTVIAEALDARDPYTAGHSIRVAEYSCKIGKAAGLSELELQLLRKSALLHDIGKIGVRDAVLLKENRLTDEEFNQIKQHPTIGARIVDQPELSLEMKHLLPGIKHHHERYDGKGYPSGLSGQDIPLFGRIIAIADAFDAMTSDRPYRKGMPFEKAISILSEGSGTQWDPALIEIFLSLIKETDIQYTSTLKYSYSFS</sequence>
<dbReference type="GO" id="GO:0016740">
    <property type="term" value="F:transferase activity"/>
    <property type="evidence" value="ECO:0007669"/>
    <property type="project" value="UniProtKB-KW"/>
</dbReference>
<feature type="transmembrane region" description="Helical" evidence="4">
    <location>
        <begin position="12"/>
        <end position="32"/>
    </location>
</feature>
<evidence type="ECO:0000256" key="1">
    <source>
        <dbReference type="ARBA" id="ARBA00004236"/>
    </source>
</evidence>
<dbReference type="Pfam" id="PF13487">
    <property type="entry name" value="HD_5"/>
    <property type="match status" value="1"/>
</dbReference>
<feature type="domain" description="HD-GYP" evidence="7">
    <location>
        <begin position="303"/>
        <end position="501"/>
    </location>
</feature>
<feature type="transmembrane region" description="Helical" evidence="4">
    <location>
        <begin position="129"/>
        <end position="152"/>
    </location>
</feature>
<evidence type="ECO:0000313" key="9">
    <source>
        <dbReference type="Proteomes" id="UP000255326"/>
    </source>
</evidence>
<dbReference type="PROSITE" id="PS51832">
    <property type="entry name" value="HD_GYP"/>
    <property type="match status" value="1"/>
</dbReference>
<dbReference type="NCBIfam" id="TIGR00277">
    <property type="entry name" value="HDIG"/>
    <property type="match status" value="1"/>
</dbReference>